<keyword evidence="6" id="KW-0464">Manganese</keyword>
<dbReference type="AlphaFoldDB" id="A8MD34"/>
<dbReference type="EMBL" id="CP000852">
    <property type="protein sequence ID" value="ABW01690.1"/>
    <property type="molecule type" value="Genomic_DNA"/>
</dbReference>
<dbReference type="InterPro" id="IPR045121">
    <property type="entry name" value="CoAse"/>
</dbReference>
<dbReference type="PANTHER" id="PTHR12992:SF11">
    <property type="entry name" value="MITOCHONDRIAL COENZYME A DIPHOSPHATASE NUDT8"/>
    <property type="match status" value="1"/>
</dbReference>
<evidence type="ECO:0000259" key="7">
    <source>
        <dbReference type="PROSITE" id="PS51462"/>
    </source>
</evidence>
<comment type="cofactor">
    <cofactor evidence="2">
        <name>Mg(2+)</name>
        <dbReference type="ChEBI" id="CHEBI:18420"/>
    </cofactor>
</comment>
<dbReference type="Proteomes" id="UP000001137">
    <property type="component" value="Chromosome"/>
</dbReference>
<evidence type="ECO:0000313" key="8">
    <source>
        <dbReference type="EMBL" id="ABW01690.1"/>
    </source>
</evidence>
<dbReference type="PANTHER" id="PTHR12992">
    <property type="entry name" value="NUDIX HYDROLASE"/>
    <property type="match status" value="1"/>
</dbReference>
<dbReference type="KEGG" id="cma:Cmaq_0855"/>
<dbReference type="eggNOG" id="arCOG01072">
    <property type="taxonomic scope" value="Archaea"/>
</dbReference>
<dbReference type="GeneID" id="5709248"/>
<comment type="cofactor">
    <cofactor evidence="1">
        <name>Mn(2+)</name>
        <dbReference type="ChEBI" id="CHEBI:29035"/>
    </cofactor>
</comment>
<dbReference type="CDD" id="cd03426">
    <property type="entry name" value="NUDIX_CoAse_Nudt7"/>
    <property type="match status" value="1"/>
</dbReference>
<evidence type="ECO:0000313" key="9">
    <source>
        <dbReference type="Proteomes" id="UP000001137"/>
    </source>
</evidence>
<evidence type="ECO:0000256" key="6">
    <source>
        <dbReference type="ARBA" id="ARBA00023211"/>
    </source>
</evidence>
<gene>
    <name evidence="8" type="ordered locus">Cmaq_0855</name>
</gene>
<protein>
    <submittedName>
        <fullName evidence="8">NUDIX hydrolase</fullName>
    </submittedName>
</protein>
<dbReference type="HOGENOM" id="CLU_040940_5_3_2"/>
<dbReference type="PROSITE" id="PS51462">
    <property type="entry name" value="NUDIX"/>
    <property type="match status" value="1"/>
</dbReference>
<evidence type="ECO:0000256" key="5">
    <source>
        <dbReference type="ARBA" id="ARBA00022842"/>
    </source>
</evidence>
<keyword evidence="9" id="KW-1185">Reference proteome</keyword>
<sequence length="179" mass="19826">MASSILKPSNGEAWAAVAVILKECPDAMVLVGKRVMNPRDPWSGDAALPGGHYETSDGDLLNTAIRETMEETGIDLRKVGRVVTVLNVEHPRNMPNLNVLPIVFKVDCNVDVVNTASGEFEYLKWIKLSELPNADKVTVVKGNARKAIILGDMIIWGMTRRILCRLYNMYKGEGNTMRN</sequence>
<dbReference type="OrthoDB" id="40462at2157"/>
<proteinExistence type="predicted"/>
<dbReference type="GO" id="GO:0046872">
    <property type="term" value="F:metal ion binding"/>
    <property type="evidence" value="ECO:0007669"/>
    <property type="project" value="UniProtKB-KW"/>
</dbReference>
<accession>A8MD34</accession>
<dbReference type="InterPro" id="IPR015797">
    <property type="entry name" value="NUDIX_hydrolase-like_dom_sf"/>
</dbReference>
<dbReference type="Gene3D" id="3.90.79.10">
    <property type="entry name" value="Nucleoside Triphosphate Pyrophosphohydrolase"/>
    <property type="match status" value="1"/>
</dbReference>
<dbReference type="InterPro" id="IPR000086">
    <property type="entry name" value="NUDIX_hydrolase_dom"/>
</dbReference>
<feature type="domain" description="Nudix hydrolase" evidence="7">
    <location>
        <begin position="11"/>
        <end position="152"/>
    </location>
</feature>
<keyword evidence="3" id="KW-0479">Metal-binding</keyword>
<evidence type="ECO:0000256" key="4">
    <source>
        <dbReference type="ARBA" id="ARBA00022801"/>
    </source>
</evidence>
<dbReference type="GO" id="GO:0010945">
    <property type="term" value="F:coenzyme A diphosphatase activity"/>
    <property type="evidence" value="ECO:0007669"/>
    <property type="project" value="InterPro"/>
</dbReference>
<reference evidence="8 9" key="1">
    <citation type="submission" date="2007-10" db="EMBL/GenBank/DDBJ databases">
        <title>Complete sequence of Caldivirga maquilingensis IC-167.</title>
        <authorList>
            <consortium name="US DOE Joint Genome Institute"/>
            <person name="Copeland A."/>
            <person name="Lucas S."/>
            <person name="Lapidus A."/>
            <person name="Barry K."/>
            <person name="Glavina del Rio T."/>
            <person name="Dalin E."/>
            <person name="Tice H."/>
            <person name="Pitluck S."/>
            <person name="Saunders E."/>
            <person name="Brettin T."/>
            <person name="Bruce D."/>
            <person name="Detter J.C."/>
            <person name="Han C."/>
            <person name="Schmutz J."/>
            <person name="Larimer F."/>
            <person name="Land M."/>
            <person name="Hauser L."/>
            <person name="Kyrpides N."/>
            <person name="Ivanova N."/>
            <person name="Biddle J.F."/>
            <person name="Zhang Z."/>
            <person name="Fitz-Gibbon S.T."/>
            <person name="Lowe T.M."/>
            <person name="Saltikov C."/>
            <person name="House C.H."/>
            <person name="Richardson P."/>
        </authorList>
    </citation>
    <scope>NUCLEOTIDE SEQUENCE [LARGE SCALE GENOMIC DNA]</scope>
    <source>
        <strain evidence="9">ATCC 700844 / DSM 13496 / JCM 10307 / IC-167</strain>
    </source>
</reference>
<keyword evidence="4 8" id="KW-0378">Hydrolase</keyword>
<dbReference type="STRING" id="397948.Cmaq_0855"/>
<dbReference type="Pfam" id="PF00293">
    <property type="entry name" value="NUDIX"/>
    <property type="match status" value="1"/>
</dbReference>
<dbReference type="SUPFAM" id="SSF55811">
    <property type="entry name" value="Nudix"/>
    <property type="match status" value="1"/>
</dbReference>
<evidence type="ECO:0000256" key="3">
    <source>
        <dbReference type="ARBA" id="ARBA00022723"/>
    </source>
</evidence>
<keyword evidence="5" id="KW-0460">Magnesium</keyword>
<name>A8MD34_CALMQ</name>
<dbReference type="RefSeq" id="WP_012185909.1">
    <property type="nucleotide sequence ID" value="NC_009954.1"/>
</dbReference>
<organism evidence="8 9">
    <name type="scientific">Caldivirga maquilingensis (strain ATCC 700844 / DSM 13496 / JCM 10307 / IC-167)</name>
    <dbReference type="NCBI Taxonomy" id="397948"/>
    <lineage>
        <taxon>Archaea</taxon>
        <taxon>Thermoproteota</taxon>
        <taxon>Thermoprotei</taxon>
        <taxon>Thermoproteales</taxon>
        <taxon>Thermoproteaceae</taxon>
        <taxon>Caldivirga</taxon>
    </lineage>
</organism>
<evidence type="ECO:0000256" key="2">
    <source>
        <dbReference type="ARBA" id="ARBA00001946"/>
    </source>
</evidence>
<evidence type="ECO:0000256" key="1">
    <source>
        <dbReference type="ARBA" id="ARBA00001936"/>
    </source>
</evidence>